<keyword evidence="7" id="KW-0460">Magnesium</keyword>
<dbReference type="Pfam" id="PF01966">
    <property type="entry name" value="HD"/>
    <property type="match status" value="1"/>
</dbReference>
<dbReference type="GO" id="GO:0008033">
    <property type="term" value="P:tRNA processing"/>
    <property type="evidence" value="ECO:0007669"/>
    <property type="project" value="UniProtKB-KW"/>
</dbReference>
<dbReference type="InterPro" id="IPR043519">
    <property type="entry name" value="NT_sf"/>
</dbReference>
<dbReference type="GO" id="GO:0046872">
    <property type="term" value="F:metal ion binding"/>
    <property type="evidence" value="ECO:0007669"/>
    <property type="project" value="UniProtKB-KW"/>
</dbReference>
<keyword evidence="3" id="KW-0819">tRNA processing</keyword>
<dbReference type="SUPFAM" id="SSF81301">
    <property type="entry name" value="Nucleotidyltransferase"/>
    <property type="match status" value="1"/>
</dbReference>
<dbReference type="EMBL" id="DVIU01000162">
    <property type="protein sequence ID" value="HIS36590.1"/>
    <property type="molecule type" value="Genomic_DNA"/>
</dbReference>
<reference evidence="11" key="1">
    <citation type="submission" date="2020-10" db="EMBL/GenBank/DDBJ databases">
        <authorList>
            <person name="Gilroy R."/>
        </authorList>
    </citation>
    <scope>NUCLEOTIDE SEQUENCE</scope>
    <source>
        <strain evidence="11">6276</strain>
    </source>
</reference>
<evidence type="ECO:0000256" key="8">
    <source>
        <dbReference type="ARBA" id="ARBA00022884"/>
    </source>
</evidence>
<evidence type="ECO:0000256" key="9">
    <source>
        <dbReference type="RuleBase" id="RU003953"/>
    </source>
</evidence>
<dbReference type="Pfam" id="PF01743">
    <property type="entry name" value="PolyA_pol"/>
    <property type="match status" value="1"/>
</dbReference>
<keyword evidence="5" id="KW-0479">Metal-binding</keyword>
<dbReference type="InterPro" id="IPR002646">
    <property type="entry name" value="PolA_pol_head_dom"/>
</dbReference>
<evidence type="ECO:0000256" key="3">
    <source>
        <dbReference type="ARBA" id="ARBA00022694"/>
    </source>
</evidence>
<dbReference type="GO" id="GO:0000166">
    <property type="term" value="F:nucleotide binding"/>
    <property type="evidence" value="ECO:0007669"/>
    <property type="project" value="UniProtKB-KW"/>
</dbReference>
<evidence type="ECO:0000256" key="5">
    <source>
        <dbReference type="ARBA" id="ARBA00022723"/>
    </source>
</evidence>
<comment type="cofactor">
    <cofactor evidence="1">
        <name>Mg(2+)</name>
        <dbReference type="ChEBI" id="CHEBI:18420"/>
    </cofactor>
</comment>
<evidence type="ECO:0000256" key="6">
    <source>
        <dbReference type="ARBA" id="ARBA00022741"/>
    </source>
</evidence>
<dbReference type="GO" id="GO:0003723">
    <property type="term" value="F:RNA binding"/>
    <property type="evidence" value="ECO:0007669"/>
    <property type="project" value="UniProtKB-KW"/>
</dbReference>
<keyword evidence="6" id="KW-0547">Nucleotide-binding</keyword>
<dbReference type="SUPFAM" id="SSF81891">
    <property type="entry name" value="Poly A polymerase C-terminal region-like"/>
    <property type="match status" value="1"/>
</dbReference>
<keyword evidence="4" id="KW-0548">Nucleotidyltransferase</keyword>
<dbReference type="Proteomes" id="UP000823928">
    <property type="component" value="Unassembled WGS sequence"/>
</dbReference>
<dbReference type="PANTHER" id="PTHR47545">
    <property type="entry name" value="MULTIFUNCTIONAL CCA PROTEIN"/>
    <property type="match status" value="1"/>
</dbReference>
<dbReference type="Gene3D" id="1.10.3090.10">
    <property type="entry name" value="cca-adding enzyme, domain 2"/>
    <property type="match status" value="1"/>
</dbReference>
<organism evidence="11 12">
    <name type="scientific">Candidatus Scatousia excrementigallinarum</name>
    <dbReference type="NCBI Taxonomy" id="2840935"/>
    <lineage>
        <taxon>Bacteria</taxon>
        <taxon>Candidatus Scatousia</taxon>
    </lineage>
</organism>
<evidence type="ECO:0000313" key="12">
    <source>
        <dbReference type="Proteomes" id="UP000823928"/>
    </source>
</evidence>
<evidence type="ECO:0000256" key="2">
    <source>
        <dbReference type="ARBA" id="ARBA00022679"/>
    </source>
</evidence>
<proteinExistence type="inferred from homology"/>
<dbReference type="CDD" id="cd00077">
    <property type="entry name" value="HDc"/>
    <property type="match status" value="1"/>
</dbReference>
<keyword evidence="8 9" id="KW-0694">RNA-binding</keyword>
<evidence type="ECO:0000256" key="7">
    <source>
        <dbReference type="ARBA" id="ARBA00022842"/>
    </source>
</evidence>
<dbReference type="InterPro" id="IPR003607">
    <property type="entry name" value="HD/PDEase_dom"/>
</dbReference>
<dbReference type="Pfam" id="PF12627">
    <property type="entry name" value="PolyA_pol_RNAbd"/>
    <property type="match status" value="1"/>
</dbReference>
<gene>
    <name evidence="11" type="ORF">IAC10_08175</name>
</gene>
<evidence type="ECO:0000313" key="11">
    <source>
        <dbReference type="EMBL" id="HIS36590.1"/>
    </source>
</evidence>
<reference evidence="11" key="2">
    <citation type="journal article" date="2021" name="PeerJ">
        <title>Extensive microbial diversity within the chicken gut microbiome revealed by metagenomics and culture.</title>
        <authorList>
            <person name="Gilroy R."/>
            <person name="Ravi A."/>
            <person name="Getino M."/>
            <person name="Pursley I."/>
            <person name="Horton D.L."/>
            <person name="Alikhan N.F."/>
            <person name="Baker D."/>
            <person name="Gharbi K."/>
            <person name="Hall N."/>
            <person name="Watson M."/>
            <person name="Adriaenssens E.M."/>
            <person name="Foster-Nyarko E."/>
            <person name="Jarju S."/>
            <person name="Secka A."/>
            <person name="Antonio M."/>
            <person name="Oren A."/>
            <person name="Chaudhuri R.R."/>
            <person name="La Ragione R."/>
            <person name="Hildebrand F."/>
            <person name="Pallen M.J."/>
        </authorList>
    </citation>
    <scope>NUCLEOTIDE SEQUENCE</scope>
    <source>
        <strain evidence="11">6276</strain>
    </source>
</reference>
<keyword evidence="2 9" id="KW-0808">Transferase</keyword>
<name>A0A9D1JNU7_9BACT</name>
<dbReference type="Gene3D" id="3.30.460.10">
    <property type="entry name" value="Beta Polymerase, domain 2"/>
    <property type="match status" value="1"/>
</dbReference>
<dbReference type="SMART" id="SM00471">
    <property type="entry name" value="HDc"/>
    <property type="match status" value="1"/>
</dbReference>
<feature type="domain" description="HD/PDEase" evidence="10">
    <location>
        <begin position="235"/>
        <end position="392"/>
    </location>
</feature>
<evidence type="ECO:0000256" key="1">
    <source>
        <dbReference type="ARBA" id="ARBA00001946"/>
    </source>
</evidence>
<dbReference type="InterPro" id="IPR006674">
    <property type="entry name" value="HD_domain"/>
</dbReference>
<protein>
    <submittedName>
        <fullName evidence="11">HD domain-containing protein</fullName>
    </submittedName>
</protein>
<sequence>MNTLIKDKITSDKILSKITASCDNEIYIVGGTVRDFLTGKESFDRDIIVTDEDAKDFALKIQPLFDAVFVPLDEVNKIYRLVLQDKVNYIDITNPLEGSLHKDLMRRDLTINAVAVNVRTCEIIDLCGGITDIHNRTINYINEHNFEDDPLRLLRVYRFQAALGFELTPETIHAVCKFVKLIHKPAVERIIHELILLFGGKYADKALLNMNKTWLLEEIFPVVKELKQVPPNTHHHLDLFHHSVETVRQIQLIYENSADKVKEHLERVDFGGATRLAHLKLAGFLHDIGKFSTWTIEEDTGRHRFIKHDDVGAKMSIPLLKKMNFSNKQIEYISSMIRNHIYPSQVMCAPEINDKIMMRYVRKMEDNSIDEIILAQADRLSARGEAVSDEMVENNISGLNRLLKFYLDVRDTLEPLPVLLDGNDVIKILNIKPSKQLGQIMNALHEAQLSGDITTKEQAEAFVKSFYQNLNG</sequence>
<dbReference type="InterPro" id="IPR032828">
    <property type="entry name" value="PolyA_RNA-bd"/>
</dbReference>
<dbReference type="InterPro" id="IPR050124">
    <property type="entry name" value="tRNA_CCA-adding_enzyme"/>
</dbReference>
<comment type="caution">
    <text evidence="11">The sequence shown here is derived from an EMBL/GenBank/DDBJ whole genome shotgun (WGS) entry which is preliminary data.</text>
</comment>
<evidence type="ECO:0000259" key="10">
    <source>
        <dbReference type="SMART" id="SM00471"/>
    </source>
</evidence>
<evidence type="ECO:0000256" key="4">
    <source>
        <dbReference type="ARBA" id="ARBA00022695"/>
    </source>
</evidence>
<dbReference type="AlphaFoldDB" id="A0A9D1JNU7"/>
<dbReference type="GO" id="GO:0016779">
    <property type="term" value="F:nucleotidyltransferase activity"/>
    <property type="evidence" value="ECO:0007669"/>
    <property type="project" value="UniProtKB-KW"/>
</dbReference>
<accession>A0A9D1JNU7</accession>
<comment type="similarity">
    <text evidence="9">Belongs to the tRNA nucleotidyltransferase/poly(A) polymerase family.</text>
</comment>